<dbReference type="STRING" id="1715692.RUE5091_04015"/>
<evidence type="ECO:0008006" key="4">
    <source>
        <dbReference type="Google" id="ProtNLM"/>
    </source>
</evidence>
<reference evidence="3" key="1">
    <citation type="submission" date="2015-09" db="EMBL/GenBank/DDBJ databases">
        <authorList>
            <person name="Rodrigo-Torres L."/>
            <person name="Arahal D.R."/>
        </authorList>
    </citation>
    <scope>NUCLEOTIDE SEQUENCE [LARGE SCALE GENOMIC DNA]</scope>
    <source>
        <strain evidence="3">CECT 5091</strain>
    </source>
</reference>
<sequence length="122" mass="12614">MSGLTAFAIGLAITLDPQSFYANYGIVLSPQPNLMSELRAPAANLAVLGLIILCGAFYQKLIQASALLGATVFSAFAVGRTISFVLDGWPSENILAAFAIEVLLAVLCLWVVGGNAKSAAPA</sequence>
<protein>
    <recommendedName>
        <fullName evidence="4">DUF4345 domain-containing protein</fullName>
    </recommendedName>
</protein>
<gene>
    <name evidence="2" type="ORF">RUE5091_04015</name>
</gene>
<keyword evidence="1" id="KW-0812">Transmembrane</keyword>
<evidence type="ECO:0000313" key="3">
    <source>
        <dbReference type="Proteomes" id="UP000051260"/>
    </source>
</evidence>
<organism evidence="2 3">
    <name type="scientific">Ruegeria denitrificans</name>
    <dbReference type="NCBI Taxonomy" id="1715692"/>
    <lineage>
        <taxon>Bacteria</taxon>
        <taxon>Pseudomonadati</taxon>
        <taxon>Pseudomonadota</taxon>
        <taxon>Alphaproteobacteria</taxon>
        <taxon>Rhodobacterales</taxon>
        <taxon>Roseobacteraceae</taxon>
        <taxon>Ruegeria</taxon>
    </lineage>
</organism>
<feature type="transmembrane region" description="Helical" evidence="1">
    <location>
        <begin position="65"/>
        <end position="82"/>
    </location>
</feature>
<keyword evidence="3" id="KW-1185">Reference proteome</keyword>
<evidence type="ECO:0000313" key="2">
    <source>
        <dbReference type="EMBL" id="CUK16641.1"/>
    </source>
</evidence>
<dbReference type="EMBL" id="CYUD01000016">
    <property type="protein sequence ID" value="CUK16641.1"/>
    <property type="molecule type" value="Genomic_DNA"/>
</dbReference>
<proteinExistence type="predicted"/>
<keyword evidence="1" id="KW-0472">Membrane</keyword>
<keyword evidence="1" id="KW-1133">Transmembrane helix</keyword>
<name>A0A0P1IZ74_9RHOB</name>
<feature type="transmembrane region" description="Helical" evidence="1">
    <location>
        <begin position="38"/>
        <end position="58"/>
    </location>
</feature>
<feature type="transmembrane region" description="Helical" evidence="1">
    <location>
        <begin position="94"/>
        <end position="112"/>
    </location>
</feature>
<accession>A0A0P1IZ74</accession>
<evidence type="ECO:0000256" key="1">
    <source>
        <dbReference type="SAM" id="Phobius"/>
    </source>
</evidence>
<dbReference type="Proteomes" id="UP000051260">
    <property type="component" value="Unassembled WGS sequence"/>
</dbReference>
<dbReference type="AlphaFoldDB" id="A0A0P1IZ74"/>
<dbReference type="InterPro" id="IPR025597">
    <property type="entry name" value="DUF4345"/>
</dbReference>
<dbReference type="Pfam" id="PF14248">
    <property type="entry name" value="DUF4345"/>
    <property type="match status" value="1"/>
</dbReference>